<dbReference type="Proteomes" id="UP000630149">
    <property type="component" value="Unassembled WGS sequence"/>
</dbReference>
<protein>
    <submittedName>
        <fullName evidence="1">Uncharacterized protein</fullName>
    </submittedName>
</protein>
<keyword evidence="2" id="KW-1185">Reference proteome</keyword>
<evidence type="ECO:0000313" key="2">
    <source>
        <dbReference type="Proteomes" id="UP000630149"/>
    </source>
</evidence>
<proteinExistence type="predicted"/>
<evidence type="ECO:0000313" key="1">
    <source>
        <dbReference type="EMBL" id="GGI76580.1"/>
    </source>
</evidence>
<accession>A0A917NA10</accession>
<dbReference type="AlphaFoldDB" id="A0A917NA10"/>
<name>A0A917NA10_9GAMM</name>
<gene>
    <name evidence="1" type="ORF">GCM10007966_01690</name>
</gene>
<reference evidence="1" key="1">
    <citation type="journal article" date="2014" name="Int. J. Syst. Evol. Microbiol.">
        <title>Complete genome sequence of Corynebacterium casei LMG S-19264T (=DSM 44701T), isolated from a smear-ripened cheese.</title>
        <authorList>
            <consortium name="US DOE Joint Genome Institute (JGI-PGF)"/>
            <person name="Walter F."/>
            <person name="Albersmeier A."/>
            <person name="Kalinowski J."/>
            <person name="Ruckert C."/>
        </authorList>
    </citation>
    <scope>NUCLEOTIDE SEQUENCE</scope>
    <source>
        <strain evidence="1">JCM 13919</strain>
    </source>
</reference>
<organism evidence="1 2">
    <name type="scientific">Legionella impletisoli</name>
    <dbReference type="NCBI Taxonomy" id="343510"/>
    <lineage>
        <taxon>Bacteria</taxon>
        <taxon>Pseudomonadati</taxon>
        <taxon>Pseudomonadota</taxon>
        <taxon>Gammaproteobacteria</taxon>
        <taxon>Legionellales</taxon>
        <taxon>Legionellaceae</taxon>
        <taxon>Legionella</taxon>
    </lineage>
</organism>
<reference evidence="1" key="2">
    <citation type="submission" date="2020-09" db="EMBL/GenBank/DDBJ databases">
        <authorList>
            <person name="Sun Q."/>
            <person name="Ohkuma M."/>
        </authorList>
    </citation>
    <scope>NUCLEOTIDE SEQUENCE</scope>
    <source>
        <strain evidence="1">JCM 13919</strain>
    </source>
</reference>
<dbReference type="EMBL" id="BMOB01000001">
    <property type="protein sequence ID" value="GGI76580.1"/>
    <property type="molecule type" value="Genomic_DNA"/>
</dbReference>
<comment type="caution">
    <text evidence="1">The sequence shown here is derived from an EMBL/GenBank/DDBJ whole genome shotgun (WGS) entry which is preliminary data.</text>
</comment>
<sequence>MELNIMKISATVLDEKNNLVFVTLFESYLAKFILEHSELYVEAFKKLLHGLDQLLTTENELRQQIISRKSKGFDLDRVLYFIFSQVNEQYPGYASFRDVIDNFQLSSADYLLKQITDNVLTPAKPTPSPVVSQVGIFKSITEPTSRRSPFNSSRSPLLFHERNRGVVEISSELSDEDEANDEFTYNLGIVSELFTPADFKGYFKHPIYPARYNYYPHEESYVARWLRKRQCPVISGSSGSTEALLSRVFPLIQTLTSEEKKIILFAQACNMVANGHHSIFEAMIVAESFGYVLETKPTLLEFYLQGVPEVIQKSEAFHDFLASEAIQSLPMDRPMTPLEISTSEEDGFFDEISMLTT</sequence>